<dbReference type="Gene3D" id="1.10.443.10">
    <property type="entry name" value="Intergrase catalytic core"/>
    <property type="match status" value="1"/>
</dbReference>
<dbReference type="Gene3D" id="1.10.150.130">
    <property type="match status" value="1"/>
</dbReference>
<feature type="domain" description="Core-binding (CB)" evidence="6">
    <location>
        <begin position="4"/>
        <end position="87"/>
    </location>
</feature>
<sequence length="293" mass="33716">MKTDKLPYLITSFSDYIISEKGLSINTVKAYKRDLTHLHQFLKNKSVQTLDEKQFSLFLSSLKDRGLASSSIRRLIFSCRGFFRYLEREFEEDSVDFAPFQAPTIWEKIPQVLTTKEIDTLVQYIEEPSVEPMVRAVIEILYATGIRVSELCSLNWGDVGESMIKVQGKGEKERMVPIGKLALHALSLYQKTYKVKPTGRNALFLSKRGLRASRQSIWHLVKKCIKAAGIEKNISPHCFRHTFATHLLQAGADLRVIQDFLGHSDISTTERYMHLSMKKVCQDFHKFHPERTT</sequence>
<dbReference type="InterPro" id="IPR011010">
    <property type="entry name" value="DNA_brk_join_enz"/>
</dbReference>
<dbReference type="InterPro" id="IPR010998">
    <property type="entry name" value="Integrase_recombinase_N"/>
</dbReference>
<keyword evidence="1" id="KW-0229">DNA integration</keyword>
<dbReference type="PROSITE" id="PS51900">
    <property type="entry name" value="CB"/>
    <property type="match status" value="1"/>
</dbReference>
<evidence type="ECO:0000256" key="2">
    <source>
        <dbReference type="ARBA" id="ARBA00023125"/>
    </source>
</evidence>
<dbReference type="GO" id="GO:0006310">
    <property type="term" value="P:DNA recombination"/>
    <property type="evidence" value="ECO:0007669"/>
    <property type="project" value="UniProtKB-KW"/>
</dbReference>
<dbReference type="AlphaFoldDB" id="A0A2A4X1B9"/>
<evidence type="ECO:0000256" key="3">
    <source>
        <dbReference type="ARBA" id="ARBA00023172"/>
    </source>
</evidence>
<dbReference type="InterPro" id="IPR044068">
    <property type="entry name" value="CB"/>
</dbReference>
<dbReference type="InterPro" id="IPR002104">
    <property type="entry name" value="Integrase_catalytic"/>
</dbReference>
<dbReference type="GO" id="GO:0003677">
    <property type="term" value="F:DNA binding"/>
    <property type="evidence" value="ECO:0007669"/>
    <property type="project" value="UniProtKB-UniRule"/>
</dbReference>
<evidence type="ECO:0000259" key="6">
    <source>
        <dbReference type="PROSITE" id="PS51900"/>
    </source>
</evidence>
<keyword evidence="2 4" id="KW-0238">DNA-binding</keyword>
<evidence type="ECO:0000259" key="5">
    <source>
        <dbReference type="PROSITE" id="PS51898"/>
    </source>
</evidence>
<evidence type="ECO:0000256" key="4">
    <source>
        <dbReference type="PROSITE-ProRule" id="PRU01248"/>
    </source>
</evidence>
<dbReference type="CDD" id="cd00798">
    <property type="entry name" value="INT_XerDC_C"/>
    <property type="match status" value="1"/>
</dbReference>
<dbReference type="EMBL" id="NVUK01000030">
    <property type="protein sequence ID" value="PCI76330.1"/>
    <property type="molecule type" value="Genomic_DNA"/>
</dbReference>
<proteinExistence type="predicted"/>
<dbReference type="Pfam" id="PF00589">
    <property type="entry name" value="Phage_integrase"/>
    <property type="match status" value="1"/>
</dbReference>
<dbReference type="SUPFAM" id="SSF56349">
    <property type="entry name" value="DNA breaking-rejoining enzymes"/>
    <property type="match status" value="1"/>
</dbReference>
<evidence type="ECO:0000256" key="1">
    <source>
        <dbReference type="ARBA" id="ARBA00022908"/>
    </source>
</evidence>
<keyword evidence="3" id="KW-0233">DNA recombination</keyword>
<protein>
    <submittedName>
        <fullName evidence="7">Site-specific tyrosine recombinase XerD</fullName>
    </submittedName>
</protein>
<evidence type="ECO:0000313" key="8">
    <source>
        <dbReference type="Proteomes" id="UP000218775"/>
    </source>
</evidence>
<evidence type="ECO:0000313" key="7">
    <source>
        <dbReference type="EMBL" id="PCI76330.1"/>
    </source>
</evidence>
<dbReference type="Pfam" id="PF02899">
    <property type="entry name" value="Phage_int_SAM_1"/>
    <property type="match status" value="1"/>
</dbReference>
<name>A0A2A4X1B9_UNCAE</name>
<dbReference type="PROSITE" id="PS51898">
    <property type="entry name" value="TYR_RECOMBINASE"/>
    <property type="match status" value="1"/>
</dbReference>
<dbReference type="InterPro" id="IPR004107">
    <property type="entry name" value="Integrase_SAM-like_N"/>
</dbReference>
<gene>
    <name evidence="7" type="ORF">COB21_04535</name>
</gene>
<dbReference type="Proteomes" id="UP000218775">
    <property type="component" value="Unassembled WGS sequence"/>
</dbReference>
<dbReference type="PANTHER" id="PTHR30349">
    <property type="entry name" value="PHAGE INTEGRASE-RELATED"/>
    <property type="match status" value="1"/>
</dbReference>
<comment type="caution">
    <text evidence="7">The sequence shown here is derived from an EMBL/GenBank/DDBJ whole genome shotgun (WGS) entry which is preliminary data.</text>
</comment>
<reference evidence="8" key="1">
    <citation type="submission" date="2017-08" db="EMBL/GenBank/DDBJ databases">
        <title>A dynamic microbial community with high functional redundancy inhabits the cold, oxic subseafloor aquifer.</title>
        <authorList>
            <person name="Tully B.J."/>
            <person name="Wheat C.G."/>
            <person name="Glazer B.T."/>
            <person name="Huber J.A."/>
        </authorList>
    </citation>
    <scope>NUCLEOTIDE SEQUENCE [LARGE SCALE GENOMIC DNA]</scope>
</reference>
<feature type="domain" description="Tyr recombinase" evidence="5">
    <location>
        <begin position="108"/>
        <end position="285"/>
    </location>
</feature>
<dbReference type="PANTHER" id="PTHR30349:SF81">
    <property type="entry name" value="TYROSINE RECOMBINASE XERC"/>
    <property type="match status" value="1"/>
</dbReference>
<accession>A0A2A4X1B9</accession>
<dbReference type="InterPro" id="IPR013762">
    <property type="entry name" value="Integrase-like_cat_sf"/>
</dbReference>
<dbReference type="InterPro" id="IPR050090">
    <property type="entry name" value="Tyrosine_recombinase_XerCD"/>
</dbReference>
<organism evidence="7 8">
    <name type="scientific">Aerophobetes bacterium</name>
    <dbReference type="NCBI Taxonomy" id="2030807"/>
    <lineage>
        <taxon>Bacteria</taxon>
        <taxon>Candidatus Aerophobota</taxon>
    </lineage>
</organism>
<dbReference type="GO" id="GO:0015074">
    <property type="term" value="P:DNA integration"/>
    <property type="evidence" value="ECO:0007669"/>
    <property type="project" value="UniProtKB-KW"/>
</dbReference>